<evidence type="ECO:0000256" key="5">
    <source>
        <dbReference type="ARBA" id="ARBA00022989"/>
    </source>
</evidence>
<dbReference type="GO" id="GO:0055085">
    <property type="term" value="P:transmembrane transport"/>
    <property type="evidence" value="ECO:0007669"/>
    <property type="project" value="InterPro"/>
</dbReference>
<organism evidence="9 10">
    <name type="scientific">Cohnella lupini</name>
    <dbReference type="NCBI Taxonomy" id="1294267"/>
    <lineage>
        <taxon>Bacteria</taxon>
        <taxon>Bacillati</taxon>
        <taxon>Bacillota</taxon>
        <taxon>Bacilli</taxon>
        <taxon>Bacillales</taxon>
        <taxon>Paenibacillaceae</taxon>
        <taxon>Cohnella</taxon>
    </lineage>
</organism>
<feature type="transmembrane region" description="Helical" evidence="7">
    <location>
        <begin position="240"/>
        <end position="261"/>
    </location>
</feature>
<dbReference type="Gene3D" id="1.10.3720.10">
    <property type="entry name" value="MetI-like"/>
    <property type="match status" value="1"/>
</dbReference>
<evidence type="ECO:0000313" key="9">
    <source>
        <dbReference type="EMBL" id="RED58634.1"/>
    </source>
</evidence>
<feature type="transmembrane region" description="Helical" evidence="7">
    <location>
        <begin position="108"/>
        <end position="131"/>
    </location>
</feature>
<keyword evidence="9" id="KW-0762">Sugar transport</keyword>
<gene>
    <name evidence="9" type="ORF">DFP95_108161</name>
</gene>
<proteinExistence type="predicted"/>
<feature type="domain" description="ABC transmembrane type-1" evidence="8">
    <location>
        <begin position="71"/>
        <end position="261"/>
    </location>
</feature>
<comment type="caution">
    <text evidence="9">The sequence shown here is derived from an EMBL/GenBank/DDBJ whole genome shotgun (WGS) entry which is preliminary data.</text>
</comment>
<keyword evidence="6 7" id="KW-0472">Membrane</keyword>
<dbReference type="OrthoDB" id="9794684at2"/>
<evidence type="ECO:0000259" key="8">
    <source>
        <dbReference type="PROSITE" id="PS50928"/>
    </source>
</evidence>
<protein>
    <submittedName>
        <fullName evidence="9">Multiple sugar transport system permease protein</fullName>
    </submittedName>
</protein>
<evidence type="ECO:0000256" key="7">
    <source>
        <dbReference type="SAM" id="Phobius"/>
    </source>
</evidence>
<feature type="transmembrane region" description="Helical" evidence="7">
    <location>
        <begin position="143"/>
        <end position="161"/>
    </location>
</feature>
<comment type="subcellular location">
    <subcellularLocation>
        <location evidence="1">Cell membrane</location>
        <topology evidence="1">Multi-pass membrane protein</topology>
    </subcellularLocation>
</comment>
<dbReference type="PROSITE" id="PS50928">
    <property type="entry name" value="ABC_TM1"/>
    <property type="match status" value="1"/>
</dbReference>
<dbReference type="PANTHER" id="PTHR43744:SF3">
    <property type="entry name" value="LACTOSE TRANSPORT SYSTEM PERMEASE PROTEIN LACG"/>
    <property type="match status" value="1"/>
</dbReference>
<evidence type="ECO:0000256" key="4">
    <source>
        <dbReference type="ARBA" id="ARBA00022692"/>
    </source>
</evidence>
<feature type="transmembrane region" description="Helical" evidence="7">
    <location>
        <begin position="70"/>
        <end position="96"/>
    </location>
</feature>
<evidence type="ECO:0000256" key="1">
    <source>
        <dbReference type="ARBA" id="ARBA00004651"/>
    </source>
</evidence>
<feature type="transmembrane region" description="Helical" evidence="7">
    <location>
        <begin position="182"/>
        <end position="207"/>
    </location>
</feature>
<feature type="transmembrane region" description="Helical" evidence="7">
    <location>
        <begin position="12"/>
        <end position="31"/>
    </location>
</feature>
<sequence length="275" mass="30760">MKTSAASLSFKYTLLLFASLIVFFPLYILFINSFKGSAEYGSTNIFTLPRSFMNFENFKLVFERAHLDEAFLNTVIVIGLSLIGNILLGTMVSYVLGRFEFKGRKLILGLYAGAVVIPAITTQVAVFSIIRTLGLFNTHFAPVLLYIGADVIQIYILLQFIRNIPYELDESAMIEGVSLFGIFYRIIVPLLTPAISTLIILKTISIYNDMYTPYLYMPAQRLGVVSTTLMKFTGNNSAEWQLISAAILVILLPTVLLYLFLQRYIFSGITSGAVK</sequence>
<dbReference type="SUPFAM" id="SSF161098">
    <property type="entry name" value="MetI-like"/>
    <property type="match status" value="1"/>
</dbReference>
<dbReference type="AlphaFoldDB" id="A0A3D9IA26"/>
<accession>A0A3D9IA26</accession>
<keyword evidence="10" id="KW-1185">Reference proteome</keyword>
<dbReference type="EMBL" id="QRDY01000008">
    <property type="protein sequence ID" value="RED58634.1"/>
    <property type="molecule type" value="Genomic_DNA"/>
</dbReference>
<keyword evidence="5 7" id="KW-1133">Transmembrane helix</keyword>
<name>A0A3D9IA26_9BACL</name>
<evidence type="ECO:0000256" key="2">
    <source>
        <dbReference type="ARBA" id="ARBA00022448"/>
    </source>
</evidence>
<dbReference type="RefSeq" id="WP_115993610.1">
    <property type="nucleotide sequence ID" value="NZ_QRDY01000008.1"/>
</dbReference>
<evidence type="ECO:0000256" key="3">
    <source>
        <dbReference type="ARBA" id="ARBA00022475"/>
    </source>
</evidence>
<dbReference type="Proteomes" id="UP000256869">
    <property type="component" value="Unassembled WGS sequence"/>
</dbReference>
<evidence type="ECO:0000313" key="10">
    <source>
        <dbReference type="Proteomes" id="UP000256869"/>
    </source>
</evidence>
<dbReference type="CDD" id="cd06261">
    <property type="entry name" value="TM_PBP2"/>
    <property type="match status" value="1"/>
</dbReference>
<dbReference type="InterPro" id="IPR000515">
    <property type="entry name" value="MetI-like"/>
</dbReference>
<dbReference type="InterPro" id="IPR035906">
    <property type="entry name" value="MetI-like_sf"/>
</dbReference>
<dbReference type="PANTHER" id="PTHR43744">
    <property type="entry name" value="ABC TRANSPORTER PERMEASE PROTEIN MG189-RELATED-RELATED"/>
    <property type="match status" value="1"/>
</dbReference>
<keyword evidence="4 7" id="KW-0812">Transmembrane</keyword>
<keyword evidence="2" id="KW-0813">Transport</keyword>
<keyword evidence="3" id="KW-1003">Cell membrane</keyword>
<reference evidence="9 10" key="1">
    <citation type="submission" date="2018-07" db="EMBL/GenBank/DDBJ databases">
        <title>Genomic Encyclopedia of Type Strains, Phase III (KMG-III): the genomes of soil and plant-associated and newly described type strains.</title>
        <authorList>
            <person name="Whitman W."/>
        </authorList>
    </citation>
    <scope>NUCLEOTIDE SEQUENCE [LARGE SCALE GENOMIC DNA]</scope>
    <source>
        <strain evidence="9 10">CECT 8236</strain>
    </source>
</reference>
<evidence type="ECO:0000256" key="6">
    <source>
        <dbReference type="ARBA" id="ARBA00023136"/>
    </source>
</evidence>
<dbReference type="GO" id="GO:0005886">
    <property type="term" value="C:plasma membrane"/>
    <property type="evidence" value="ECO:0007669"/>
    <property type="project" value="UniProtKB-SubCell"/>
</dbReference>